<dbReference type="AlphaFoldDB" id="A0AAJ7CF06"/>
<dbReference type="GeneID" id="107274105"/>
<protein>
    <submittedName>
        <fullName evidence="4">Uncharacterized protein LOC107274105</fullName>
    </submittedName>
</protein>
<keyword evidence="2" id="KW-0732">Signal</keyword>
<feature type="chain" id="PRO_5042510283" evidence="2">
    <location>
        <begin position="20"/>
        <end position="523"/>
    </location>
</feature>
<evidence type="ECO:0000256" key="2">
    <source>
        <dbReference type="SAM" id="SignalP"/>
    </source>
</evidence>
<accession>A0AAJ7CF06</accession>
<dbReference type="KEGG" id="ccin:107274105"/>
<feature type="region of interest" description="Disordered" evidence="1">
    <location>
        <begin position="504"/>
        <end position="523"/>
    </location>
</feature>
<dbReference type="Proteomes" id="UP000694920">
    <property type="component" value="Unplaced"/>
</dbReference>
<sequence length="523" mass="61349">MSYILWAILALSSLTKIHGEGVGTAWDVSRYSNSDSLERPSWPRLDPSASSLAFEVRSVSGVGRLSSIEEPQEFEDLRATRINLEDGNIQESEDEHSREKRDLEDFHYRSNEELIEEPAFEDFLRDRQGLEDVEEFPSDEAYYAYERERRSILDEPMMHHFTRQHIDSMGRAPRVRREADSQMEKISSSKNVREARLNSPETWAKQPISVEFRHRTNLDQVSRNNMPSDNGRSRQAPKTDFITSHRRDYPDIRESREMPISRNYGDYVPMYRDKVRERDFDMAIPRRFYPDRYRMERDYYPRGSHESPYYYNRHHDDELDIYGRNRGAQSVTAKPKRIIYYATLPEVIRKPVDLRSYGRPYDDVVRSHPLAVASSTAYKRIPGNVDPNRFRYKSVRPYDTYDSYDSYPKRAAGYYDRPYAPYQSRIEDHDRAALKENSMHLDSMDSDDERKLANHVNARDDTRGGHGLPWSVQIGTEVNVKDDDRIPGRKIFGQIDNYDRYQSAQLQKAAPDSVTSNDDRNGN</sequence>
<evidence type="ECO:0000256" key="1">
    <source>
        <dbReference type="SAM" id="MobiDB-lite"/>
    </source>
</evidence>
<dbReference type="RefSeq" id="XP_015608369.1">
    <property type="nucleotide sequence ID" value="XM_015752883.2"/>
</dbReference>
<reference evidence="4" key="1">
    <citation type="submission" date="2025-08" db="UniProtKB">
        <authorList>
            <consortium name="RefSeq"/>
        </authorList>
    </citation>
    <scope>IDENTIFICATION</scope>
</reference>
<evidence type="ECO:0000313" key="3">
    <source>
        <dbReference type="Proteomes" id="UP000694920"/>
    </source>
</evidence>
<keyword evidence="3" id="KW-1185">Reference proteome</keyword>
<name>A0AAJ7CF06_CEPCN</name>
<evidence type="ECO:0000313" key="4">
    <source>
        <dbReference type="RefSeq" id="XP_015608369.1"/>
    </source>
</evidence>
<feature type="signal peptide" evidence="2">
    <location>
        <begin position="1"/>
        <end position="19"/>
    </location>
</feature>
<proteinExistence type="predicted"/>
<gene>
    <name evidence="4" type="primary">LOC107274105</name>
</gene>
<organism evidence="3 4">
    <name type="scientific">Cephus cinctus</name>
    <name type="common">Wheat stem sawfly</name>
    <dbReference type="NCBI Taxonomy" id="211228"/>
    <lineage>
        <taxon>Eukaryota</taxon>
        <taxon>Metazoa</taxon>
        <taxon>Ecdysozoa</taxon>
        <taxon>Arthropoda</taxon>
        <taxon>Hexapoda</taxon>
        <taxon>Insecta</taxon>
        <taxon>Pterygota</taxon>
        <taxon>Neoptera</taxon>
        <taxon>Endopterygota</taxon>
        <taxon>Hymenoptera</taxon>
        <taxon>Cephoidea</taxon>
        <taxon>Cephidae</taxon>
        <taxon>Cephus</taxon>
    </lineage>
</organism>